<organism evidence="1 2">
    <name type="scientific">Acanthocheilonema viteae</name>
    <name type="common">Filarial nematode worm</name>
    <name type="synonym">Dipetalonema viteae</name>
    <dbReference type="NCBI Taxonomy" id="6277"/>
    <lineage>
        <taxon>Eukaryota</taxon>
        <taxon>Metazoa</taxon>
        <taxon>Ecdysozoa</taxon>
        <taxon>Nematoda</taxon>
        <taxon>Chromadorea</taxon>
        <taxon>Rhabditida</taxon>
        <taxon>Spirurina</taxon>
        <taxon>Spiruromorpha</taxon>
        <taxon>Filarioidea</taxon>
        <taxon>Onchocercidae</taxon>
        <taxon>Acanthocheilonema</taxon>
    </lineage>
</organism>
<sequence length="119" mass="13282">MIGFEPPLNSARGRMMEFRSQSSCQHVVSTRNVDSSCSTETVNAEEVYPLYSADLTNRVAYHFGSKFLSVTVITRLRLPWFSSGVIANAFHMSLFMKMLSMIGLGNGNHLVKDEWANGT</sequence>
<keyword evidence="2" id="KW-1185">Reference proteome</keyword>
<reference evidence="1 2" key="1">
    <citation type="submission" date="2018-08" db="EMBL/GenBank/DDBJ databases">
        <authorList>
            <person name="Laetsch R D."/>
            <person name="Stevens L."/>
            <person name="Kumar S."/>
            <person name="Blaxter L. M."/>
        </authorList>
    </citation>
    <scope>NUCLEOTIDE SEQUENCE [LARGE SCALE GENOMIC DNA]</scope>
</reference>
<evidence type="ECO:0000313" key="1">
    <source>
        <dbReference type="EMBL" id="VBB26065.1"/>
    </source>
</evidence>
<protein>
    <submittedName>
        <fullName evidence="1">Uncharacterized protein</fullName>
    </submittedName>
</protein>
<proteinExistence type="predicted"/>
<dbReference type="AlphaFoldDB" id="A0A498SBZ9"/>
<evidence type="ECO:0000313" key="2">
    <source>
        <dbReference type="Proteomes" id="UP000276991"/>
    </source>
</evidence>
<dbReference type="Proteomes" id="UP000276991">
    <property type="component" value="Unassembled WGS sequence"/>
</dbReference>
<name>A0A498SBZ9_ACAVI</name>
<gene>
    <name evidence="1" type="ORF">NAV_LOCUS895</name>
</gene>
<dbReference type="EMBL" id="UPTC01000066">
    <property type="protein sequence ID" value="VBB26065.1"/>
    <property type="molecule type" value="Genomic_DNA"/>
</dbReference>
<accession>A0A498SBZ9</accession>